<dbReference type="GO" id="GO:0004812">
    <property type="term" value="F:aminoacyl-tRNA ligase activity"/>
    <property type="evidence" value="ECO:0007669"/>
    <property type="project" value="UniProtKB-KW"/>
</dbReference>
<proteinExistence type="predicted"/>
<evidence type="ECO:0000313" key="2">
    <source>
        <dbReference type="Proteomes" id="UP000561417"/>
    </source>
</evidence>
<reference evidence="1 2" key="1">
    <citation type="submission" date="2020-08" db="EMBL/GenBank/DDBJ databases">
        <title>Genomic Encyclopedia of Type Strains, Phase IV (KMG-IV): sequencing the most valuable type-strain genomes for metagenomic binning, comparative biology and taxonomic classification.</title>
        <authorList>
            <person name="Goeker M."/>
        </authorList>
    </citation>
    <scope>NUCLEOTIDE SEQUENCE [LARGE SCALE GENOMIC DNA]</scope>
    <source>
        <strain evidence="1 2">DSM 28538</strain>
    </source>
</reference>
<keyword evidence="2" id="KW-1185">Reference proteome</keyword>
<dbReference type="Proteomes" id="UP000561417">
    <property type="component" value="Unassembled WGS sequence"/>
</dbReference>
<gene>
    <name evidence="1" type="ORF">HNQ69_001135</name>
</gene>
<keyword evidence="1" id="KW-0030">Aminoacyl-tRNA synthetase</keyword>
<name>A0A840NXF6_9HYPH</name>
<accession>A0A840NXF6</accession>
<comment type="caution">
    <text evidence="1">The sequence shown here is derived from an EMBL/GenBank/DDBJ whole genome shotgun (WGS) entry which is preliminary data.</text>
</comment>
<keyword evidence="1" id="KW-0436">Ligase</keyword>
<sequence length="55" mass="5998">MISYAGRVFEGELLFGIFNDDGQKVVFGSFCGGGCYDKLVACFCVENVLATVFFI</sequence>
<dbReference type="EMBL" id="JACHIM010000004">
    <property type="protein sequence ID" value="MBB5074002.1"/>
    <property type="molecule type" value="Genomic_DNA"/>
</dbReference>
<evidence type="ECO:0000313" key="1">
    <source>
        <dbReference type="EMBL" id="MBB5074002.1"/>
    </source>
</evidence>
<protein>
    <submittedName>
        <fullName evidence="1">Histidyl-tRNA synthetase</fullName>
    </submittedName>
</protein>
<dbReference type="AlphaFoldDB" id="A0A840NXF6"/>
<organism evidence="1 2">
    <name type="scientific">Bartonella callosciuri</name>
    <dbReference type="NCBI Taxonomy" id="686223"/>
    <lineage>
        <taxon>Bacteria</taxon>
        <taxon>Pseudomonadati</taxon>
        <taxon>Pseudomonadota</taxon>
        <taxon>Alphaproteobacteria</taxon>
        <taxon>Hyphomicrobiales</taxon>
        <taxon>Bartonellaceae</taxon>
        <taxon>Bartonella</taxon>
    </lineage>
</organism>